<evidence type="ECO:0000313" key="2">
    <source>
        <dbReference type="EMBL" id="RUO22284.1"/>
    </source>
</evidence>
<dbReference type="Gene3D" id="3.30.2010.10">
    <property type="entry name" value="Metalloproteases ('zincins'), catalytic domain"/>
    <property type="match status" value="1"/>
</dbReference>
<dbReference type="EMBL" id="PIPJ01000002">
    <property type="protein sequence ID" value="RUO22284.1"/>
    <property type="molecule type" value="Genomic_DNA"/>
</dbReference>
<keyword evidence="3" id="KW-1185">Reference proteome</keyword>
<dbReference type="InterPro" id="IPR002725">
    <property type="entry name" value="YgjP-like_metallopeptidase"/>
</dbReference>
<sequence length="187" mass="22031">MHSTTQHKYFDINFSLTRKRMKNIRLRVVAPKGEVKVSAPHRVQLSVVLDFVAEKQNWIRQHQAQIKDLMQAEPTPEPDLEPLRAAMKQRVSELLPVWEQRLQVKASGFGVRKMKTRWGSCNVRSKKIWLSLALAAKEPDLLEYVLVHELVHLLETGHNARFYGFMDEYMPDWREKHKRLNPRSRVL</sequence>
<proteinExistence type="predicted"/>
<dbReference type="Proteomes" id="UP000288395">
    <property type="component" value="Unassembled WGS sequence"/>
</dbReference>
<dbReference type="PANTHER" id="PTHR30399">
    <property type="entry name" value="UNCHARACTERIZED PROTEIN YGJP"/>
    <property type="match status" value="1"/>
</dbReference>
<gene>
    <name evidence="2" type="ORF">CWE08_03600</name>
</gene>
<reference evidence="3" key="1">
    <citation type="journal article" date="2018" name="Front. Microbiol.">
        <title>Genome-Based Analysis Reveals the Taxonomy and Diversity of the Family Idiomarinaceae.</title>
        <authorList>
            <person name="Liu Y."/>
            <person name="Lai Q."/>
            <person name="Shao Z."/>
        </authorList>
    </citation>
    <scope>NUCLEOTIDE SEQUENCE [LARGE SCALE GENOMIC DNA]</scope>
    <source>
        <strain evidence="3">GBPy7</strain>
    </source>
</reference>
<protein>
    <submittedName>
        <fullName evidence="2">M48 family peptidase</fullName>
    </submittedName>
</protein>
<evidence type="ECO:0000259" key="1">
    <source>
        <dbReference type="Pfam" id="PF01863"/>
    </source>
</evidence>
<dbReference type="AlphaFoldDB" id="A0A432VZV1"/>
<feature type="domain" description="YgjP-like metallopeptidase" evidence="1">
    <location>
        <begin position="83"/>
        <end position="181"/>
    </location>
</feature>
<dbReference type="Pfam" id="PF01863">
    <property type="entry name" value="YgjP-like"/>
    <property type="match status" value="2"/>
</dbReference>
<name>A0A432VZV1_9GAMM</name>
<feature type="domain" description="YgjP-like metallopeptidase" evidence="1">
    <location>
        <begin position="22"/>
        <end position="74"/>
    </location>
</feature>
<accession>A0A432VZV1</accession>
<dbReference type="RefSeq" id="WP_126765712.1">
    <property type="nucleotide sequence ID" value="NZ_PIPJ01000002.1"/>
</dbReference>
<dbReference type="InterPro" id="IPR053136">
    <property type="entry name" value="UTP_pyrophosphatase-like"/>
</dbReference>
<dbReference type="CDD" id="cd07344">
    <property type="entry name" value="M48_yhfN_like"/>
    <property type="match status" value="1"/>
</dbReference>
<evidence type="ECO:0000313" key="3">
    <source>
        <dbReference type="Proteomes" id="UP000288395"/>
    </source>
</evidence>
<comment type="caution">
    <text evidence="2">The sequence shown here is derived from an EMBL/GenBank/DDBJ whole genome shotgun (WGS) entry which is preliminary data.</text>
</comment>
<dbReference type="PANTHER" id="PTHR30399:SF1">
    <property type="entry name" value="UTP PYROPHOSPHATASE"/>
    <property type="match status" value="1"/>
</dbReference>
<dbReference type="OrthoDB" id="9811177at2"/>
<organism evidence="2 3">
    <name type="scientific">Aliidiomarina iranensis</name>
    <dbReference type="NCBI Taxonomy" id="1434071"/>
    <lineage>
        <taxon>Bacteria</taxon>
        <taxon>Pseudomonadati</taxon>
        <taxon>Pseudomonadota</taxon>
        <taxon>Gammaproteobacteria</taxon>
        <taxon>Alteromonadales</taxon>
        <taxon>Idiomarinaceae</taxon>
        <taxon>Aliidiomarina</taxon>
    </lineage>
</organism>